<organism evidence="2 3">
    <name type="scientific">Aspergillus sergii</name>
    <dbReference type="NCBI Taxonomy" id="1034303"/>
    <lineage>
        <taxon>Eukaryota</taxon>
        <taxon>Fungi</taxon>
        <taxon>Dikarya</taxon>
        <taxon>Ascomycota</taxon>
        <taxon>Pezizomycotina</taxon>
        <taxon>Eurotiomycetes</taxon>
        <taxon>Eurotiomycetidae</taxon>
        <taxon>Eurotiales</taxon>
        <taxon>Aspergillaceae</taxon>
        <taxon>Aspergillus</taxon>
        <taxon>Aspergillus subgen. Circumdati</taxon>
    </lineage>
</organism>
<dbReference type="Proteomes" id="UP000325945">
    <property type="component" value="Unassembled WGS sequence"/>
</dbReference>
<gene>
    <name evidence="2" type="ORF">BDV39DRAFT_168550</name>
</gene>
<evidence type="ECO:0000313" key="2">
    <source>
        <dbReference type="EMBL" id="KAE8331770.1"/>
    </source>
</evidence>
<protein>
    <submittedName>
        <fullName evidence="2">Uncharacterized protein</fullName>
    </submittedName>
</protein>
<sequence>MGYLDDCEGNGDLLPPLRSRFECPPRVFRLEHHHPLFSLRETVLLVYAYTLWITMTILNLLLLIQANAVYLTSFA</sequence>
<keyword evidence="1" id="KW-1133">Transmembrane helix</keyword>
<dbReference type="AlphaFoldDB" id="A0A5N6XJQ8"/>
<name>A0A5N6XJQ8_9EURO</name>
<reference evidence="3" key="1">
    <citation type="submission" date="2019-04" db="EMBL/GenBank/DDBJ databases">
        <title>Friends and foes A comparative genomics studyof 23 Aspergillus species from section Flavi.</title>
        <authorList>
            <consortium name="DOE Joint Genome Institute"/>
            <person name="Kjaerbolling I."/>
            <person name="Vesth T."/>
            <person name="Frisvad J.C."/>
            <person name="Nybo J.L."/>
            <person name="Theobald S."/>
            <person name="Kildgaard S."/>
            <person name="Isbrandt T."/>
            <person name="Kuo A."/>
            <person name="Sato A."/>
            <person name="Lyhne E.K."/>
            <person name="Kogle M.E."/>
            <person name="Wiebenga A."/>
            <person name="Kun R.S."/>
            <person name="Lubbers R.J."/>
            <person name="Makela M.R."/>
            <person name="Barry K."/>
            <person name="Chovatia M."/>
            <person name="Clum A."/>
            <person name="Daum C."/>
            <person name="Haridas S."/>
            <person name="He G."/>
            <person name="LaButti K."/>
            <person name="Lipzen A."/>
            <person name="Mondo S."/>
            <person name="Riley R."/>
            <person name="Salamov A."/>
            <person name="Simmons B.A."/>
            <person name="Magnuson J.K."/>
            <person name="Henrissat B."/>
            <person name="Mortensen U.H."/>
            <person name="Larsen T.O."/>
            <person name="Devries R.P."/>
            <person name="Grigoriev I.V."/>
            <person name="Machida M."/>
            <person name="Baker S.E."/>
            <person name="Andersen M.R."/>
        </authorList>
    </citation>
    <scope>NUCLEOTIDE SEQUENCE [LARGE SCALE GENOMIC DNA]</scope>
    <source>
        <strain evidence="3">CBS 130017</strain>
    </source>
</reference>
<proteinExistence type="predicted"/>
<evidence type="ECO:0000256" key="1">
    <source>
        <dbReference type="SAM" id="Phobius"/>
    </source>
</evidence>
<keyword evidence="3" id="KW-1185">Reference proteome</keyword>
<keyword evidence="1" id="KW-0812">Transmembrane</keyword>
<dbReference type="EMBL" id="ML741768">
    <property type="protein sequence ID" value="KAE8331770.1"/>
    <property type="molecule type" value="Genomic_DNA"/>
</dbReference>
<accession>A0A5N6XJQ8</accession>
<evidence type="ECO:0000313" key="3">
    <source>
        <dbReference type="Proteomes" id="UP000325945"/>
    </source>
</evidence>
<feature type="transmembrane region" description="Helical" evidence="1">
    <location>
        <begin position="44"/>
        <end position="64"/>
    </location>
</feature>
<keyword evidence="1" id="KW-0472">Membrane</keyword>